<dbReference type="Proteomes" id="UP000185478">
    <property type="component" value="Chromosome"/>
</dbReference>
<proteinExistence type="predicted"/>
<feature type="chain" id="PRO_5038618372" description="Lipoprotein" evidence="2">
    <location>
        <begin position="31"/>
        <end position="324"/>
    </location>
</feature>
<name>A0A1L7CFQ7_9CORY</name>
<dbReference type="PROSITE" id="PS51257">
    <property type="entry name" value="PROKAR_LIPOPROTEIN"/>
    <property type="match status" value="1"/>
</dbReference>
<evidence type="ECO:0000256" key="2">
    <source>
        <dbReference type="SAM" id="SignalP"/>
    </source>
</evidence>
<keyword evidence="2" id="KW-0732">Signal</keyword>
<dbReference type="AlphaFoldDB" id="A0A1L7CFQ7"/>
<evidence type="ECO:0000313" key="3">
    <source>
        <dbReference type="EMBL" id="APT84613.1"/>
    </source>
</evidence>
<reference evidence="3 4" key="1">
    <citation type="submission" date="2014-08" db="EMBL/GenBank/DDBJ databases">
        <title>Complete genome sequence of Corynebacterium aquilae S-613T(T) (=DSM 44791(T)), isolated from the choana of a healthy golden eagle.</title>
        <authorList>
            <person name="Ruckert C."/>
            <person name="Albersmeier A."/>
            <person name="Winkler A."/>
            <person name="Kalinowski J."/>
        </authorList>
    </citation>
    <scope>NUCLEOTIDE SEQUENCE [LARGE SCALE GENOMIC DNA]</scope>
    <source>
        <strain evidence="3 4">S-613</strain>
    </source>
</reference>
<protein>
    <recommendedName>
        <fullName evidence="5">Lipoprotein</fullName>
    </recommendedName>
</protein>
<feature type="compositionally biased region" description="Low complexity" evidence="1">
    <location>
        <begin position="41"/>
        <end position="62"/>
    </location>
</feature>
<feature type="region of interest" description="Disordered" evidence="1">
    <location>
        <begin position="40"/>
        <end position="67"/>
    </location>
</feature>
<dbReference type="OrthoDB" id="9812120at2"/>
<sequence>MHLPKLARRARLTRAPLALVTAASLTLGLAACGSDNREEAAAPAATAPAATSAPHQPAAQPTLPDGSRTLLPNHRIVALYGHPSGPALGALGEQNPQEAVERIQRIASYYQPLSDVPVMPAFEIIATVASSEPGPDGNYVNETDPAELVPSIDAITQAGGYALLDIQPGRSSLKELAEQYEDLLKRPDVGLAIDPEWALGPDELPAQQVGHVDAADINEVSDWLAQLTRDNDLPQKALVIHQFQLQMVRNRENLNLDHPELATIIHVDGHGPREDKMFTWDTMRQDLDPRVFVAWKNFYDEDTPMFTPEETMAVTPQPSFISYQ</sequence>
<dbReference type="STRING" id="1431546.CAQU_05505"/>
<organism evidence="3 4">
    <name type="scientific">Corynebacterium aquilae DSM 44791</name>
    <dbReference type="NCBI Taxonomy" id="1431546"/>
    <lineage>
        <taxon>Bacteria</taxon>
        <taxon>Bacillati</taxon>
        <taxon>Actinomycetota</taxon>
        <taxon>Actinomycetes</taxon>
        <taxon>Mycobacteriales</taxon>
        <taxon>Corynebacteriaceae</taxon>
        <taxon>Corynebacterium</taxon>
    </lineage>
</organism>
<evidence type="ECO:0000256" key="1">
    <source>
        <dbReference type="SAM" id="MobiDB-lite"/>
    </source>
</evidence>
<evidence type="ECO:0000313" key="4">
    <source>
        <dbReference type="Proteomes" id="UP000185478"/>
    </source>
</evidence>
<accession>A0A1L7CFQ7</accession>
<feature type="signal peptide" evidence="2">
    <location>
        <begin position="1"/>
        <end position="30"/>
    </location>
</feature>
<dbReference type="KEGG" id="caqu:CAQU_05505"/>
<gene>
    <name evidence="3" type="ORF">CAQU_05505</name>
</gene>
<dbReference type="EMBL" id="CP009245">
    <property type="protein sequence ID" value="APT84613.1"/>
    <property type="molecule type" value="Genomic_DNA"/>
</dbReference>
<dbReference type="RefSeq" id="WP_075725893.1">
    <property type="nucleotide sequence ID" value="NZ_CP009245.1"/>
</dbReference>
<evidence type="ECO:0008006" key="5">
    <source>
        <dbReference type="Google" id="ProtNLM"/>
    </source>
</evidence>
<keyword evidence="4" id="KW-1185">Reference proteome</keyword>